<protein>
    <submittedName>
        <fullName evidence="1">Uncharacterized protein</fullName>
    </submittedName>
</protein>
<accession>A0ABP9TM93</accession>
<sequence length="182" mass="19839">MFAVEGTVARVATGESAHPSWGMLLPAGLVNTLSQREGAFEDWAVRFVRSRGIPASKTAWLFTTDRNGCRPRESLARASKRRFKTELSIEALVDRLPCGHVKLLRICRPIAGALCNARESGGRVGIVTTGTAVQQSLKIKTVRLGPHVDAELISEADDEKSRPRRSSRLPRAAWVGAWPVVG</sequence>
<comment type="caution">
    <text evidence="1">The sequence shown here is derived from an EMBL/GenBank/DDBJ whole genome shotgun (WGS) entry which is preliminary data.</text>
</comment>
<keyword evidence="2" id="KW-1185">Reference proteome</keyword>
<reference evidence="2" key="1">
    <citation type="journal article" date="2019" name="Int. J. Syst. Evol. Microbiol.">
        <title>The Global Catalogue of Microorganisms (GCM) 10K type strain sequencing project: providing services to taxonomists for standard genome sequencing and annotation.</title>
        <authorList>
            <consortium name="The Broad Institute Genomics Platform"/>
            <consortium name="The Broad Institute Genome Sequencing Center for Infectious Disease"/>
            <person name="Wu L."/>
            <person name="Ma J."/>
        </authorList>
    </citation>
    <scope>NUCLEOTIDE SEQUENCE [LARGE SCALE GENOMIC DNA]</scope>
    <source>
        <strain evidence="2">JCM 18952</strain>
    </source>
</reference>
<gene>
    <name evidence="1" type="ORF">GCM10025778_17690</name>
</gene>
<proteinExistence type="predicted"/>
<evidence type="ECO:0000313" key="2">
    <source>
        <dbReference type="Proteomes" id="UP001501257"/>
    </source>
</evidence>
<organism evidence="1 2">
    <name type="scientific">Paeniglutamicibacter antarcticus</name>
    <dbReference type="NCBI Taxonomy" id="494023"/>
    <lineage>
        <taxon>Bacteria</taxon>
        <taxon>Bacillati</taxon>
        <taxon>Actinomycetota</taxon>
        <taxon>Actinomycetes</taxon>
        <taxon>Micrococcales</taxon>
        <taxon>Micrococcaceae</taxon>
        <taxon>Paeniglutamicibacter</taxon>
    </lineage>
</organism>
<dbReference type="EMBL" id="BAABLK010000027">
    <property type="protein sequence ID" value="GAA5227236.1"/>
    <property type="molecule type" value="Genomic_DNA"/>
</dbReference>
<evidence type="ECO:0000313" key="1">
    <source>
        <dbReference type="EMBL" id="GAA5227236.1"/>
    </source>
</evidence>
<name>A0ABP9TM93_9MICC</name>
<dbReference type="Proteomes" id="UP001501257">
    <property type="component" value="Unassembled WGS sequence"/>
</dbReference>